<organism evidence="1 2">
    <name type="scientific">Cetraspora pellucida</name>
    <dbReference type="NCBI Taxonomy" id="1433469"/>
    <lineage>
        <taxon>Eukaryota</taxon>
        <taxon>Fungi</taxon>
        <taxon>Fungi incertae sedis</taxon>
        <taxon>Mucoromycota</taxon>
        <taxon>Glomeromycotina</taxon>
        <taxon>Glomeromycetes</taxon>
        <taxon>Diversisporales</taxon>
        <taxon>Gigasporaceae</taxon>
        <taxon>Cetraspora</taxon>
    </lineage>
</organism>
<feature type="non-terminal residue" evidence="1">
    <location>
        <position position="1"/>
    </location>
</feature>
<dbReference type="Proteomes" id="UP000789759">
    <property type="component" value="Unassembled WGS sequence"/>
</dbReference>
<dbReference type="AlphaFoldDB" id="A0A9N9KIW3"/>
<dbReference type="OrthoDB" id="2434386at2759"/>
<sequence>YLMIKNKLEIKKIEVGDYFQISTITYQEKKNNIIQQSFSYFIENEKFYPYKLCYTLPPKKYSIPNNYSVKTTWGRAINRQTVQYKIKYKDRKPEFQILYSASFKFEVKSNISASRAATDYEKA</sequence>
<comment type="caution">
    <text evidence="1">The sequence shown here is derived from an EMBL/GenBank/DDBJ whole genome shotgun (WGS) entry which is preliminary data.</text>
</comment>
<accession>A0A9N9KIW3</accession>
<dbReference type="EMBL" id="CAJVQA010073757">
    <property type="protein sequence ID" value="CAG8834549.1"/>
    <property type="molecule type" value="Genomic_DNA"/>
</dbReference>
<evidence type="ECO:0000313" key="2">
    <source>
        <dbReference type="Proteomes" id="UP000789759"/>
    </source>
</evidence>
<keyword evidence="2" id="KW-1185">Reference proteome</keyword>
<reference evidence="1" key="1">
    <citation type="submission" date="2021-06" db="EMBL/GenBank/DDBJ databases">
        <authorList>
            <person name="Kallberg Y."/>
            <person name="Tangrot J."/>
            <person name="Rosling A."/>
        </authorList>
    </citation>
    <scope>NUCLEOTIDE SEQUENCE</scope>
    <source>
        <strain evidence="1">FL966</strain>
    </source>
</reference>
<protein>
    <submittedName>
        <fullName evidence="1">2948_t:CDS:1</fullName>
    </submittedName>
</protein>
<feature type="non-terminal residue" evidence="1">
    <location>
        <position position="123"/>
    </location>
</feature>
<gene>
    <name evidence="1" type="ORF">CPELLU_LOCUS21124</name>
</gene>
<name>A0A9N9KIW3_9GLOM</name>
<evidence type="ECO:0000313" key="1">
    <source>
        <dbReference type="EMBL" id="CAG8834549.1"/>
    </source>
</evidence>
<proteinExistence type="predicted"/>